<keyword evidence="2" id="KW-0812">Transmembrane</keyword>
<evidence type="ECO:0000256" key="1">
    <source>
        <dbReference type="SAM" id="MobiDB-lite"/>
    </source>
</evidence>
<accession>A0A1E3R9T4</accession>
<sequence>MCTLALGLFIGSAGAVAAADTDSGGSSTSGQGTASTSQSSASAGGLSDDSDTSSTKGTTGAATVQAGVDDDSDVTRPFGQARQRITSFFNGLTGAADVDAEDDDSAVLTPDPEDVAAEEEEESAADSTPADDLAVTTPATTTPAAASTTPTASSSTASSWRDAVQSALTRTPTPGQGMQDRFSPYYSAQFLKAIEPITNAFTTVVQVMETVPRTLAALPTSKTPITDVITSMQYMLTTVAGAIVPIVYVPSNLYALMVTMPPTTLPVFPGVVPSERPTPAPSTAAPLFGPQVSPALYVAPAGASLFGTMTPRAGLGTIVSNGLNQPLSVSGTVASAPETVSSPAAKSFLDHVVSAVLVPASLTALAALALPGVAGLLIIVAAGIRLGYRQAKAAFAVRASGIARFAGPGPLGVVRSGTLITLRQRARGPRTARAVCPQAARTVRTLEEVA</sequence>
<evidence type="ECO:0000313" key="5">
    <source>
        <dbReference type="Proteomes" id="UP000094243"/>
    </source>
</evidence>
<feature type="signal peptide" evidence="3">
    <location>
        <begin position="1"/>
        <end position="17"/>
    </location>
</feature>
<feature type="compositionally biased region" description="Polar residues" evidence="1">
    <location>
        <begin position="166"/>
        <end position="176"/>
    </location>
</feature>
<gene>
    <name evidence="4" type="ORF">BHQ17_20355</name>
</gene>
<protein>
    <submittedName>
        <fullName evidence="4">Uncharacterized protein</fullName>
    </submittedName>
</protein>
<dbReference type="RefSeq" id="WP_069406922.1">
    <property type="nucleotide sequence ID" value="NZ_MIGZ01000141.1"/>
</dbReference>
<dbReference type="EMBL" id="MIGZ01000141">
    <property type="protein sequence ID" value="ODQ86579.1"/>
    <property type="molecule type" value="Genomic_DNA"/>
</dbReference>
<dbReference type="AlphaFoldDB" id="A0A1E3R9T4"/>
<feature type="transmembrane region" description="Helical" evidence="2">
    <location>
        <begin position="364"/>
        <end position="388"/>
    </location>
</feature>
<dbReference type="OrthoDB" id="4636645at2"/>
<keyword evidence="2" id="KW-0472">Membrane</keyword>
<evidence type="ECO:0000256" key="3">
    <source>
        <dbReference type="SAM" id="SignalP"/>
    </source>
</evidence>
<keyword evidence="5" id="KW-1185">Reference proteome</keyword>
<feature type="compositionally biased region" description="Low complexity" evidence="1">
    <location>
        <begin position="125"/>
        <end position="159"/>
    </location>
</feature>
<evidence type="ECO:0000313" key="4">
    <source>
        <dbReference type="EMBL" id="ODQ86579.1"/>
    </source>
</evidence>
<feature type="compositionally biased region" description="Acidic residues" evidence="1">
    <location>
        <begin position="114"/>
        <end position="124"/>
    </location>
</feature>
<organism evidence="4 5">
    <name type="scientific">Mycolicibacterium holsaticum</name>
    <dbReference type="NCBI Taxonomy" id="152142"/>
    <lineage>
        <taxon>Bacteria</taxon>
        <taxon>Bacillati</taxon>
        <taxon>Actinomycetota</taxon>
        <taxon>Actinomycetes</taxon>
        <taxon>Mycobacteriales</taxon>
        <taxon>Mycobacteriaceae</taxon>
        <taxon>Mycolicibacterium</taxon>
    </lineage>
</organism>
<feature type="compositionally biased region" description="Low complexity" evidence="1">
    <location>
        <begin position="18"/>
        <end position="63"/>
    </location>
</feature>
<dbReference type="Proteomes" id="UP000094243">
    <property type="component" value="Unassembled WGS sequence"/>
</dbReference>
<proteinExistence type="predicted"/>
<feature type="region of interest" description="Disordered" evidence="1">
    <location>
        <begin position="18"/>
        <end position="76"/>
    </location>
</feature>
<name>A0A1E3R9T4_9MYCO</name>
<reference evidence="5" key="1">
    <citation type="submission" date="2016-09" db="EMBL/GenBank/DDBJ databases">
        <authorList>
            <person name="Greninger A.L."/>
            <person name="Jerome K.R."/>
            <person name="Mcnair B."/>
            <person name="Wallis C."/>
            <person name="Fang F."/>
        </authorList>
    </citation>
    <scope>NUCLEOTIDE SEQUENCE [LARGE SCALE GENOMIC DNA]</scope>
    <source>
        <strain evidence="5">M7</strain>
    </source>
</reference>
<keyword evidence="2" id="KW-1133">Transmembrane helix</keyword>
<evidence type="ECO:0000256" key="2">
    <source>
        <dbReference type="SAM" id="Phobius"/>
    </source>
</evidence>
<feature type="chain" id="PRO_5039330835" evidence="3">
    <location>
        <begin position="18"/>
        <end position="450"/>
    </location>
</feature>
<feature type="region of interest" description="Disordered" evidence="1">
    <location>
        <begin position="114"/>
        <end position="179"/>
    </location>
</feature>
<keyword evidence="3" id="KW-0732">Signal</keyword>
<comment type="caution">
    <text evidence="4">The sequence shown here is derived from an EMBL/GenBank/DDBJ whole genome shotgun (WGS) entry which is preliminary data.</text>
</comment>